<evidence type="ECO:0000313" key="3">
    <source>
        <dbReference type="Proteomes" id="UP000256253"/>
    </source>
</evidence>
<dbReference type="Proteomes" id="UP000256253">
    <property type="component" value="Unassembled WGS sequence"/>
</dbReference>
<dbReference type="RefSeq" id="WP_170143986.1">
    <property type="nucleotide sequence ID" value="NZ_CBDRMH010000014.1"/>
</dbReference>
<evidence type="ECO:0000256" key="1">
    <source>
        <dbReference type="SAM" id="Phobius"/>
    </source>
</evidence>
<accession>A0A3D9UK83</accession>
<comment type="caution">
    <text evidence="2">The sequence shown here is derived from an EMBL/GenBank/DDBJ whole genome shotgun (WGS) entry which is preliminary data.</text>
</comment>
<keyword evidence="1" id="KW-0812">Transmembrane</keyword>
<keyword evidence="1" id="KW-0472">Membrane</keyword>
<evidence type="ECO:0000313" key="2">
    <source>
        <dbReference type="EMBL" id="REF29862.1"/>
    </source>
</evidence>
<name>A0A3D9UK83_9MICO</name>
<protein>
    <submittedName>
        <fullName evidence="2">Uncharacterized protein</fullName>
    </submittedName>
</protein>
<sequence length="57" mass="6428">MATEKIKRITIWVIFAFVLYAIFTNPNKSADIVHNIWDLLATGVRSIGDFFKAILGS</sequence>
<keyword evidence="1" id="KW-1133">Transmembrane helix</keyword>
<proteinExistence type="predicted"/>
<gene>
    <name evidence="2" type="ORF">DFJ65_0843</name>
</gene>
<reference evidence="2 3" key="1">
    <citation type="submission" date="2018-08" db="EMBL/GenBank/DDBJ databases">
        <title>Sequencing the genomes of 1000 actinobacteria strains.</title>
        <authorList>
            <person name="Klenk H.-P."/>
        </authorList>
    </citation>
    <scope>NUCLEOTIDE SEQUENCE [LARGE SCALE GENOMIC DNA]</scope>
    <source>
        <strain evidence="2 3">DSM 22967</strain>
    </source>
</reference>
<dbReference type="EMBL" id="QTUA01000001">
    <property type="protein sequence ID" value="REF29862.1"/>
    <property type="molecule type" value="Genomic_DNA"/>
</dbReference>
<feature type="transmembrane region" description="Helical" evidence="1">
    <location>
        <begin position="6"/>
        <end position="23"/>
    </location>
</feature>
<organism evidence="2 3">
    <name type="scientific">Calidifontibacter indicus</name>
    <dbReference type="NCBI Taxonomy" id="419650"/>
    <lineage>
        <taxon>Bacteria</taxon>
        <taxon>Bacillati</taxon>
        <taxon>Actinomycetota</taxon>
        <taxon>Actinomycetes</taxon>
        <taxon>Micrococcales</taxon>
        <taxon>Dermacoccaceae</taxon>
        <taxon>Calidifontibacter</taxon>
    </lineage>
</organism>
<dbReference type="AlphaFoldDB" id="A0A3D9UK83"/>
<keyword evidence="3" id="KW-1185">Reference proteome</keyword>